<sequence>MVARASSHMPGWTTPMLAKPDDGRLHTGPEWAYEYKLDGYRACMQIASDGTTVLTSPHLARGSSSLVVRCEAVPPMQARYCGFQVMTTVVPSSR</sequence>
<reference evidence="3" key="1">
    <citation type="submission" date="2016-10" db="EMBL/GenBank/DDBJ databases">
        <authorList>
            <person name="Varghese N."/>
            <person name="Submissions S."/>
        </authorList>
    </citation>
    <scope>NUCLEOTIDE SEQUENCE [LARGE SCALE GENOMIC DNA]</scope>
    <source>
        <strain evidence="3">DSM 44654</strain>
    </source>
</reference>
<evidence type="ECO:0000256" key="1">
    <source>
        <dbReference type="SAM" id="MobiDB-lite"/>
    </source>
</evidence>
<gene>
    <name evidence="2" type="ORF">SAMN05421837_1215</name>
</gene>
<proteinExistence type="predicted"/>
<evidence type="ECO:0000313" key="2">
    <source>
        <dbReference type="EMBL" id="SEF38374.1"/>
    </source>
</evidence>
<dbReference type="Proteomes" id="UP000198878">
    <property type="component" value="Unassembled WGS sequence"/>
</dbReference>
<keyword evidence="3" id="KW-1185">Reference proteome</keyword>
<dbReference type="EMBL" id="FNUJ01000021">
    <property type="protein sequence ID" value="SEF38374.1"/>
    <property type="molecule type" value="Genomic_DNA"/>
</dbReference>
<feature type="region of interest" description="Disordered" evidence="1">
    <location>
        <begin position="1"/>
        <end position="25"/>
    </location>
</feature>
<dbReference type="STRING" id="218821.SAMN05421837_1215"/>
<dbReference type="SUPFAM" id="SSF56091">
    <property type="entry name" value="DNA ligase/mRNA capping enzyme, catalytic domain"/>
    <property type="match status" value="1"/>
</dbReference>
<accession>A0A1H5RJU7</accession>
<evidence type="ECO:0008006" key="4">
    <source>
        <dbReference type="Google" id="ProtNLM"/>
    </source>
</evidence>
<organism evidence="2 3">
    <name type="scientific">Amycolatopsis pretoriensis</name>
    <dbReference type="NCBI Taxonomy" id="218821"/>
    <lineage>
        <taxon>Bacteria</taxon>
        <taxon>Bacillati</taxon>
        <taxon>Actinomycetota</taxon>
        <taxon>Actinomycetes</taxon>
        <taxon>Pseudonocardiales</taxon>
        <taxon>Pseudonocardiaceae</taxon>
        <taxon>Amycolatopsis</taxon>
    </lineage>
</organism>
<dbReference type="AlphaFoldDB" id="A0A1H5RJU7"/>
<protein>
    <recommendedName>
        <fullName evidence="4">ATP dependent DNA ligase domain-containing protein</fullName>
    </recommendedName>
</protein>
<name>A0A1H5RJU7_9PSEU</name>
<evidence type="ECO:0000313" key="3">
    <source>
        <dbReference type="Proteomes" id="UP000198878"/>
    </source>
</evidence>